<dbReference type="PROSITE" id="PS51367">
    <property type="entry name" value="THAUMATIN_2"/>
    <property type="match status" value="1"/>
</dbReference>
<dbReference type="PANTHER" id="PTHR31013:SF2">
    <property type="entry name" value="THAUMATIN-LIKE PROTEIN"/>
    <property type="match status" value="1"/>
</dbReference>
<dbReference type="SMART" id="SM00205">
    <property type="entry name" value="THN"/>
    <property type="match status" value="1"/>
</dbReference>
<name>A0ABV6VC48_9ACTN</name>
<organism evidence="1 2">
    <name type="scientific">Streptacidiphilus alkalitolerans</name>
    <dbReference type="NCBI Taxonomy" id="3342712"/>
    <lineage>
        <taxon>Bacteria</taxon>
        <taxon>Bacillati</taxon>
        <taxon>Actinomycetota</taxon>
        <taxon>Actinomycetes</taxon>
        <taxon>Kitasatosporales</taxon>
        <taxon>Streptomycetaceae</taxon>
        <taxon>Streptacidiphilus</taxon>
    </lineage>
</organism>
<dbReference type="SUPFAM" id="SSF49870">
    <property type="entry name" value="Osmotin, thaumatin-like protein"/>
    <property type="match status" value="1"/>
</dbReference>
<evidence type="ECO:0000313" key="2">
    <source>
        <dbReference type="Proteomes" id="UP001592582"/>
    </source>
</evidence>
<dbReference type="Gene3D" id="2.60.110.10">
    <property type="entry name" value="Thaumatin"/>
    <property type="match status" value="1"/>
</dbReference>
<keyword evidence="2" id="KW-1185">Reference proteome</keyword>
<dbReference type="InterPro" id="IPR037176">
    <property type="entry name" value="Osmotin/thaumatin-like_sf"/>
</dbReference>
<accession>A0ABV6VC48</accession>
<reference evidence="1 2" key="1">
    <citation type="submission" date="2024-09" db="EMBL/GenBank/DDBJ databases">
        <authorList>
            <person name="Lee S.D."/>
        </authorList>
    </citation>
    <scope>NUCLEOTIDE SEQUENCE [LARGE SCALE GENOMIC DNA]</scope>
    <source>
        <strain evidence="1 2">N1-1</strain>
    </source>
</reference>
<dbReference type="InterPro" id="IPR001938">
    <property type="entry name" value="Thaumatin"/>
</dbReference>
<dbReference type="PANTHER" id="PTHR31013">
    <property type="entry name" value="THAUMATIN FAMILY PROTEIN-RELATED"/>
    <property type="match status" value="1"/>
</dbReference>
<dbReference type="PRINTS" id="PR00347">
    <property type="entry name" value="THAUMATIN"/>
</dbReference>
<dbReference type="EMBL" id="JBHEZX010000007">
    <property type="protein sequence ID" value="MFC1411216.1"/>
    <property type="molecule type" value="Genomic_DNA"/>
</dbReference>
<protein>
    <submittedName>
        <fullName evidence="1">Thaumatin family protein</fullName>
    </submittedName>
</protein>
<sequence length="348" mass="35747">MTARRQRRQQTGQRQRHRARSGRGWLAGLLAAAVAVVIIYWATSPADPVSPQAASGPAAAASYAAAASAAAAGTASPTATASATPRPSASTPTPGASASTHPAAPHTTKAAASGSGGSTQAAVTGTQRSITVVNHTQQTIWAIVTNTTAAYPDGKKLLPGQSASLAVANNWGGRIWGRTGCASTGRGVCLTGDCTTVCSGPVTPTTLGEFSFNAFDNMDFYDVSMVDGSNLPMYINVSHTVTTDPLSASGCYKGTCTSPVNCPSAMRAMNGGQVIGCKPPCAAFGGDTYCCRGAWAGRDNCVPSKWPVDYTQVFKKAEPYAYSYAFDDGATMACKGQCYYRVTFGTTG</sequence>
<dbReference type="Pfam" id="PF00314">
    <property type="entry name" value="Thaumatin"/>
    <property type="match status" value="1"/>
</dbReference>
<proteinExistence type="predicted"/>
<comment type="caution">
    <text evidence="1">The sequence shown here is derived from an EMBL/GenBank/DDBJ whole genome shotgun (WGS) entry which is preliminary data.</text>
</comment>
<dbReference type="Proteomes" id="UP001592582">
    <property type="component" value="Unassembled WGS sequence"/>
</dbReference>
<evidence type="ECO:0000313" key="1">
    <source>
        <dbReference type="EMBL" id="MFC1411216.1"/>
    </source>
</evidence>
<gene>
    <name evidence="1" type="ORF">ACEZDG_18295</name>
</gene>